<organism evidence="1">
    <name type="scientific">Nothobranchius kuhntae</name>
    <name type="common">Beira killifish</name>
    <dbReference type="NCBI Taxonomy" id="321403"/>
    <lineage>
        <taxon>Eukaryota</taxon>
        <taxon>Metazoa</taxon>
        <taxon>Chordata</taxon>
        <taxon>Craniata</taxon>
        <taxon>Vertebrata</taxon>
        <taxon>Euteleostomi</taxon>
        <taxon>Actinopterygii</taxon>
        <taxon>Neopterygii</taxon>
        <taxon>Teleostei</taxon>
        <taxon>Neoteleostei</taxon>
        <taxon>Acanthomorphata</taxon>
        <taxon>Ovalentaria</taxon>
        <taxon>Atherinomorphae</taxon>
        <taxon>Cyprinodontiformes</taxon>
        <taxon>Nothobranchiidae</taxon>
        <taxon>Nothobranchius</taxon>
    </lineage>
</organism>
<reference evidence="1" key="2">
    <citation type="submission" date="2016-06" db="EMBL/GenBank/DDBJ databases">
        <title>The genome of a short-lived fish provides insights into sex chromosome evolution and the genetic control of aging.</title>
        <authorList>
            <person name="Reichwald K."/>
            <person name="Felder M."/>
            <person name="Petzold A."/>
            <person name="Koch P."/>
            <person name="Groth M."/>
            <person name="Platzer M."/>
        </authorList>
    </citation>
    <scope>NUCLEOTIDE SEQUENCE</scope>
    <source>
        <tissue evidence="1">Brain</tissue>
    </source>
</reference>
<name>A0A1A8IQZ0_NOTKU</name>
<dbReference type="EMBL" id="HAED01012533">
    <property type="protein sequence ID" value="SBQ98927.1"/>
    <property type="molecule type" value="Transcribed_RNA"/>
</dbReference>
<evidence type="ECO:0000313" key="1">
    <source>
        <dbReference type="EMBL" id="SBQ98927.1"/>
    </source>
</evidence>
<accession>A0A1A8IQZ0</accession>
<dbReference type="AlphaFoldDB" id="A0A1A8IQZ0"/>
<reference evidence="1" key="1">
    <citation type="submission" date="2016-05" db="EMBL/GenBank/DDBJ databases">
        <authorList>
            <person name="Lavstsen T."/>
            <person name="Jespersen J.S."/>
        </authorList>
    </citation>
    <scope>NUCLEOTIDE SEQUENCE</scope>
    <source>
        <tissue evidence="1">Brain</tissue>
    </source>
</reference>
<proteinExistence type="predicted"/>
<gene>
    <name evidence="1" type="primary">PQLC3</name>
</gene>
<protein>
    <submittedName>
        <fullName evidence="1">PQ loop repeat containing 3</fullName>
    </submittedName>
</protein>
<feature type="non-terminal residue" evidence="1">
    <location>
        <position position="1"/>
    </location>
</feature>
<sequence>FLLENPPKVRNVHERCGNTNSPVPTSPPPWITPSSCIFMMVFTVHESAVDHFINKHQTCNNERVTDSALSLFSTDLHHHGDNWRHAGFGAICGDDPAEPVGAADCDLLPATDRQQLQENGLIRAQRVTIRWF</sequence>